<dbReference type="GeneID" id="19464570"/>
<feature type="compositionally biased region" description="Basic and acidic residues" evidence="13">
    <location>
        <begin position="55"/>
        <end position="83"/>
    </location>
</feature>
<dbReference type="EC" id="5.3.2.1" evidence="9"/>
<dbReference type="RefSeq" id="XP_008076996.1">
    <property type="nucleotide sequence ID" value="XM_008078805.1"/>
</dbReference>
<dbReference type="EMBL" id="KE145353">
    <property type="protein sequence ID" value="EPE36178.1"/>
    <property type="molecule type" value="Genomic_DNA"/>
</dbReference>
<gene>
    <name evidence="14" type="ORF">GLAREA_05516</name>
</gene>
<evidence type="ECO:0000313" key="14">
    <source>
        <dbReference type="EMBL" id="EPE36178.1"/>
    </source>
</evidence>
<accession>S3ED13</accession>
<keyword evidence="5" id="KW-0413">Isomerase</keyword>
<dbReference type="Pfam" id="PF01187">
    <property type="entry name" value="MIF"/>
    <property type="match status" value="1"/>
</dbReference>
<feature type="compositionally biased region" description="Basic residues" evidence="13">
    <location>
        <begin position="271"/>
        <end position="285"/>
    </location>
</feature>
<dbReference type="STRING" id="1116229.S3ED13"/>
<keyword evidence="15" id="KW-1185">Reference proteome</keyword>
<dbReference type="PANTHER" id="PTHR11954:SF6">
    <property type="entry name" value="MACROPHAGE MIGRATION INHIBITORY FACTOR"/>
    <property type="match status" value="1"/>
</dbReference>
<name>S3ED13_GLAL2</name>
<comment type="catalytic activity">
    <reaction evidence="7">
        <text>L-dopachrome = 5,6-dihydroxyindole-2-carboxylate</text>
        <dbReference type="Rhea" id="RHEA:13041"/>
        <dbReference type="ChEBI" id="CHEBI:16875"/>
        <dbReference type="ChEBI" id="CHEBI:57509"/>
        <dbReference type="EC" id="5.3.3.12"/>
    </reaction>
</comment>
<organism evidence="14 15">
    <name type="scientific">Glarea lozoyensis (strain ATCC 20868 / MF5171)</name>
    <dbReference type="NCBI Taxonomy" id="1116229"/>
    <lineage>
        <taxon>Eukaryota</taxon>
        <taxon>Fungi</taxon>
        <taxon>Dikarya</taxon>
        <taxon>Ascomycota</taxon>
        <taxon>Pezizomycotina</taxon>
        <taxon>Leotiomycetes</taxon>
        <taxon>Helotiales</taxon>
        <taxon>Helotiaceae</taxon>
        <taxon>Glarea</taxon>
    </lineage>
</organism>
<evidence type="ECO:0000256" key="9">
    <source>
        <dbReference type="ARBA" id="ARBA00039086"/>
    </source>
</evidence>
<dbReference type="EC" id="5.3.3.12" evidence="8"/>
<comment type="similarity">
    <text evidence="2">Belongs to the MIF family.</text>
</comment>
<comment type="subcellular location">
    <subcellularLocation>
        <location evidence="1">Secreted</location>
    </subcellularLocation>
</comment>
<dbReference type="eggNOG" id="ENOG502S2ZV">
    <property type="taxonomic scope" value="Eukaryota"/>
</dbReference>
<dbReference type="SUPFAM" id="SSF55331">
    <property type="entry name" value="Tautomerase/MIF"/>
    <property type="match status" value="1"/>
</dbReference>
<sequence length="346" mass="38042">MPAFDVGSDRIGCHNSNPSVASTYQSSNNTALVNQSKGAAVLPIHLPPSPADSDMSIHDRPSSSRSARTQEETRLTRKLDRGAPGDQAIFSDNKTPEQRQVARKRSQYYQETFAAREPNSSARERVSRDSMVIAEIKTNVIIQDEYSFITDLSYSLSTRYQRPESSILVTVAHSACLVFGGSFDPAYTMSITALKSQLQPVTNKRNSTLLSKAMEEGLGVPPNRGIIKFIAIAEEDFATDGKTVAREIEELERKSLEDGSAIQRGLSKASGKGRKKSMKSLRKFRSNSQLATHEEAMTPPLSGRENSPTLPPLPPTPSTKSVHDRQAEKVQKMGRRKSFMATLLGK</sequence>
<proteinExistence type="inferred from homology"/>
<dbReference type="KEGG" id="glz:GLAREA_05516"/>
<evidence type="ECO:0000256" key="2">
    <source>
        <dbReference type="ARBA" id="ARBA00005851"/>
    </source>
</evidence>
<protein>
    <recommendedName>
        <fullName evidence="12">L-dopachrome isomerase</fullName>
        <ecNumber evidence="9">5.3.2.1</ecNumber>
        <ecNumber evidence="8">5.3.3.12</ecNumber>
    </recommendedName>
    <alternativeName>
        <fullName evidence="10">L-dopachrome tautomerase</fullName>
    </alternativeName>
    <alternativeName>
        <fullName evidence="11">Phenylpyruvate tautomerase</fullName>
    </alternativeName>
</protein>
<dbReference type="PANTHER" id="PTHR11954">
    <property type="entry name" value="D-DOPACHROME DECARBOXYLASE"/>
    <property type="match status" value="1"/>
</dbReference>
<dbReference type="OMA" id="EDCAGWK"/>
<dbReference type="InterPro" id="IPR001398">
    <property type="entry name" value="Macrophage_inhib_fac"/>
</dbReference>
<dbReference type="Proteomes" id="UP000016922">
    <property type="component" value="Unassembled WGS sequence"/>
</dbReference>
<dbReference type="AlphaFoldDB" id="S3ED13"/>
<dbReference type="HOGENOM" id="CLU_038298_2_1_1"/>
<comment type="catalytic activity">
    <reaction evidence="6">
        <text>3-phenylpyruvate = enol-phenylpyruvate</text>
        <dbReference type="Rhea" id="RHEA:17097"/>
        <dbReference type="ChEBI" id="CHEBI:16815"/>
        <dbReference type="ChEBI" id="CHEBI:18005"/>
        <dbReference type="EC" id="5.3.2.1"/>
    </reaction>
</comment>
<evidence type="ECO:0000256" key="5">
    <source>
        <dbReference type="ARBA" id="ARBA00023235"/>
    </source>
</evidence>
<feature type="region of interest" description="Disordered" evidence="13">
    <location>
        <begin position="262"/>
        <end position="346"/>
    </location>
</feature>
<evidence type="ECO:0000256" key="1">
    <source>
        <dbReference type="ARBA" id="ARBA00004613"/>
    </source>
</evidence>
<evidence type="ECO:0000256" key="7">
    <source>
        <dbReference type="ARBA" id="ARBA00036823"/>
    </source>
</evidence>
<feature type="compositionally biased region" description="Basic and acidic residues" evidence="13">
    <location>
        <begin position="321"/>
        <end position="331"/>
    </location>
</feature>
<evidence type="ECO:0000256" key="11">
    <source>
        <dbReference type="ARBA" id="ARBA00041912"/>
    </source>
</evidence>
<keyword evidence="4" id="KW-0964">Secreted</keyword>
<dbReference type="GO" id="GO:0050178">
    <property type="term" value="F:phenylpyruvate tautomerase activity"/>
    <property type="evidence" value="ECO:0007669"/>
    <property type="project" value="UniProtKB-EC"/>
</dbReference>
<dbReference type="GO" id="GO:0004167">
    <property type="term" value="F:dopachrome isomerase activity"/>
    <property type="evidence" value="ECO:0007669"/>
    <property type="project" value="UniProtKB-EC"/>
</dbReference>
<evidence type="ECO:0000256" key="13">
    <source>
        <dbReference type="SAM" id="MobiDB-lite"/>
    </source>
</evidence>
<dbReference type="GO" id="GO:0005576">
    <property type="term" value="C:extracellular region"/>
    <property type="evidence" value="ECO:0007669"/>
    <property type="project" value="UniProtKB-SubCell"/>
</dbReference>
<feature type="region of interest" description="Disordered" evidence="13">
    <location>
        <begin position="43"/>
        <end position="97"/>
    </location>
</feature>
<evidence type="ECO:0000256" key="4">
    <source>
        <dbReference type="ARBA" id="ARBA00022525"/>
    </source>
</evidence>
<evidence type="ECO:0000256" key="3">
    <source>
        <dbReference type="ARBA" id="ARBA00022514"/>
    </source>
</evidence>
<evidence type="ECO:0000256" key="12">
    <source>
        <dbReference type="ARBA" id="ARBA00042730"/>
    </source>
</evidence>
<dbReference type="InterPro" id="IPR014347">
    <property type="entry name" value="Tautomerase/MIF_sf"/>
</dbReference>
<reference evidence="14 15" key="1">
    <citation type="journal article" date="2013" name="BMC Genomics">
        <title>Genomics-driven discovery of the pneumocandin biosynthetic gene cluster in the fungus Glarea lozoyensis.</title>
        <authorList>
            <person name="Chen L."/>
            <person name="Yue Q."/>
            <person name="Zhang X."/>
            <person name="Xiang M."/>
            <person name="Wang C."/>
            <person name="Li S."/>
            <person name="Che Y."/>
            <person name="Ortiz-Lopez F.J."/>
            <person name="Bills G.F."/>
            <person name="Liu X."/>
            <person name="An Z."/>
        </authorList>
    </citation>
    <scope>NUCLEOTIDE SEQUENCE [LARGE SCALE GENOMIC DNA]</scope>
    <source>
        <strain evidence="15">ATCC 20868 / MF5171</strain>
    </source>
</reference>
<dbReference type="OrthoDB" id="255819at2759"/>
<evidence type="ECO:0000256" key="8">
    <source>
        <dbReference type="ARBA" id="ARBA00038932"/>
    </source>
</evidence>
<evidence type="ECO:0000313" key="15">
    <source>
        <dbReference type="Proteomes" id="UP000016922"/>
    </source>
</evidence>
<dbReference type="Gene3D" id="3.30.429.10">
    <property type="entry name" value="Macrophage Migration Inhibitory Factor"/>
    <property type="match status" value="1"/>
</dbReference>
<evidence type="ECO:0000256" key="10">
    <source>
        <dbReference type="ARBA" id="ARBA00041631"/>
    </source>
</evidence>
<keyword evidence="3" id="KW-0202">Cytokine</keyword>
<evidence type="ECO:0000256" key="6">
    <source>
        <dbReference type="ARBA" id="ARBA00036735"/>
    </source>
</evidence>